<feature type="domain" description="Peptidase M24" evidence="4">
    <location>
        <begin position="304"/>
        <end position="520"/>
    </location>
</feature>
<dbReference type="InterPro" id="IPR000587">
    <property type="entry name" value="Creatinase_N"/>
</dbReference>
<evidence type="ECO:0000259" key="4">
    <source>
        <dbReference type="Pfam" id="PF00557"/>
    </source>
</evidence>
<dbReference type="PANTHER" id="PTHR43763:SF6">
    <property type="entry name" value="XAA-PRO AMINOPEPTIDASE 1"/>
    <property type="match status" value="1"/>
</dbReference>
<dbReference type="InterPro" id="IPR029149">
    <property type="entry name" value="Creatin/AminoP/Spt16_N"/>
</dbReference>
<dbReference type="CDD" id="cd01085">
    <property type="entry name" value="APP"/>
    <property type="match status" value="1"/>
</dbReference>
<keyword evidence="2" id="KW-0479">Metal-binding</keyword>
<dbReference type="InterPro" id="IPR033740">
    <property type="entry name" value="Pept_M24B"/>
</dbReference>
<dbReference type="Pfam" id="PF16189">
    <property type="entry name" value="Creatinase_N_2"/>
    <property type="match status" value="1"/>
</dbReference>
<dbReference type="InterPro" id="IPR050422">
    <property type="entry name" value="X-Pro_aminopeptidase_P"/>
</dbReference>
<accession>A0A2U8FFL6</accession>
<dbReference type="GO" id="GO:0005737">
    <property type="term" value="C:cytoplasm"/>
    <property type="evidence" value="ECO:0007669"/>
    <property type="project" value="UniProtKB-ARBA"/>
</dbReference>
<keyword evidence="7" id="KW-0645">Protease</keyword>
<dbReference type="GO" id="GO:0046872">
    <property type="term" value="F:metal ion binding"/>
    <property type="evidence" value="ECO:0007669"/>
    <property type="project" value="UniProtKB-KW"/>
</dbReference>
<dbReference type="Pfam" id="PF01321">
    <property type="entry name" value="Creatinase_N"/>
    <property type="match status" value="1"/>
</dbReference>
<reference evidence="7 8" key="1">
    <citation type="submission" date="2017-06" db="EMBL/GenBank/DDBJ databases">
        <title>Complete genome of Helicobacter apodemus.</title>
        <authorList>
            <person name="Cho S."/>
        </authorList>
    </citation>
    <scope>NUCLEOTIDE SEQUENCE [LARGE SCALE GENOMIC DNA]</scope>
    <source>
        <strain evidence="8">SNUVETPUB-15-01</strain>
    </source>
</reference>
<dbReference type="AlphaFoldDB" id="A0A2U8FFL6"/>
<evidence type="ECO:0000256" key="2">
    <source>
        <dbReference type="ARBA" id="ARBA00022723"/>
    </source>
</evidence>
<comment type="similarity">
    <text evidence="1">Belongs to the peptidase M24B family.</text>
</comment>
<dbReference type="SUPFAM" id="SSF53092">
    <property type="entry name" value="Creatinase/prolidase N-terminal domain"/>
    <property type="match status" value="1"/>
</dbReference>
<dbReference type="InterPro" id="IPR032416">
    <property type="entry name" value="Peptidase_M24_C"/>
</dbReference>
<dbReference type="PANTHER" id="PTHR43763">
    <property type="entry name" value="XAA-PRO AMINOPEPTIDASE 1"/>
    <property type="match status" value="1"/>
</dbReference>
<feature type="domain" description="Creatinase N-terminal" evidence="5">
    <location>
        <begin position="7"/>
        <end position="133"/>
    </location>
</feature>
<dbReference type="InterPro" id="IPR036005">
    <property type="entry name" value="Creatinase/aminopeptidase-like"/>
</dbReference>
<dbReference type="Gene3D" id="3.40.350.10">
    <property type="entry name" value="Creatinase/prolidase N-terminal domain"/>
    <property type="match status" value="2"/>
</dbReference>
<dbReference type="EMBL" id="CP021886">
    <property type="protein sequence ID" value="AWI34954.1"/>
    <property type="molecule type" value="Genomic_DNA"/>
</dbReference>
<evidence type="ECO:0000259" key="5">
    <source>
        <dbReference type="Pfam" id="PF01321"/>
    </source>
</evidence>
<keyword evidence="7" id="KW-0031">Aminopeptidase</keyword>
<protein>
    <submittedName>
        <fullName evidence="7">Xaa-Pro aminopeptidase</fullName>
    </submittedName>
</protein>
<proteinExistence type="inferred from homology"/>
<name>A0A2U8FFL6_9HELI</name>
<evidence type="ECO:0000313" key="8">
    <source>
        <dbReference type="Proteomes" id="UP000244890"/>
    </source>
</evidence>
<dbReference type="KEGG" id="had:CDV25_09425"/>
<dbReference type="RefSeq" id="WP_108911713.1">
    <property type="nucleotide sequence ID" value="NZ_CP021886.1"/>
</dbReference>
<dbReference type="SUPFAM" id="SSF55920">
    <property type="entry name" value="Creatinase/aminopeptidase"/>
    <property type="match status" value="1"/>
</dbReference>
<organism evidence="7 8">
    <name type="scientific">Helicobacter apodemus</name>
    <dbReference type="NCBI Taxonomy" id="135569"/>
    <lineage>
        <taxon>Bacteria</taxon>
        <taxon>Pseudomonadati</taxon>
        <taxon>Campylobacterota</taxon>
        <taxon>Epsilonproteobacteria</taxon>
        <taxon>Campylobacterales</taxon>
        <taxon>Helicobacteraceae</taxon>
        <taxon>Helicobacter</taxon>
    </lineage>
</organism>
<evidence type="ECO:0000313" key="7">
    <source>
        <dbReference type="EMBL" id="AWI34954.1"/>
    </source>
</evidence>
<evidence type="ECO:0000256" key="1">
    <source>
        <dbReference type="ARBA" id="ARBA00008766"/>
    </source>
</evidence>
<dbReference type="Proteomes" id="UP000244890">
    <property type="component" value="Chromosome"/>
</dbReference>
<feature type="domain" description="Peptidase M24 C-terminal" evidence="6">
    <location>
        <begin position="534"/>
        <end position="594"/>
    </location>
</feature>
<dbReference type="GO" id="GO:0070006">
    <property type="term" value="F:metalloaminopeptidase activity"/>
    <property type="evidence" value="ECO:0007669"/>
    <property type="project" value="InterPro"/>
</dbReference>
<dbReference type="Pfam" id="PF00557">
    <property type="entry name" value="Peptidase_M24"/>
    <property type="match status" value="1"/>
</dbReference>
<evidence type="ECO:0000259" key="6">
    <source>
        <dbReference type="Pfam" id="PF16188"/>
    </source>
</evidence>
<keyword evidence="3" id="KW-0378">Hydrolase</keyword>
<evidence type="ECO:0000256" key="3">
    <source>
        <dbReference type="ARBA" id="ARBA00022801"/>
    </source>
</evidence>
<dbReference type="Pfam" id="PF16188">
    <property type="entry name" value="Peptidase_M24_C"/>
    <property type="match status" value="1"/>
</dbReference>
<sequence>MNIYATRIKALQQLMKNDSIDAYLILTSDPHLSEYIPDYWKSREWIGGFSGSAGSILITQDYAGLWTDGRYWLQAQKELQDTSLQLQKQDSHNTPIKWLKANLGEYSKLATDYRVLPLSMKKDLQSQLQDKKITLLNKDFLTLLWEKRPPLPLNPIYEHIQSPHNRIEKIQRLRQEMQDLKATYHCISTLDDIAWVCNLRGSDVSYNPVFLSYLIISKEEVILFVDKEKIPQEVLENLYKDGFTIKPYCQIESFLESIKNQKILIDSTKTTAALADILKQHNEIIESLNPSCRLKASKSEQELEQIQAAMIQDGIALCKFYMWLEDALEEGQRISELDIDEKLREFRLERENYISDSFATIAGFNANGAQPHYRATKEQFSFIQGDGLLLIDSGAQYTNGTTDITRVVPIGNITQAQKRDYTLVLKAHIALSCAIFPLGIAMPLLDSIARMALWREQLDYMHGTGHGVGYFLNVHEGPQVISYFAPPLEKTKAKVGMVSSIEPGIYRPNQWGVRLENLVVNKPVQQPKETQFGEFLCFETLTLCPFEKSCIEVALLNDEEKNWLNNYHKQVFQKLGDKLEGRAKEWLKQKTMAIN</sequence>
<dbReference type="OrthoDB" id="9806388at2"/>
<dbReference type="Gene3D" id="3.90.230.10">
    <property type="entry name" value="Creatinase/methionine aminopeptidase superfamily"/>
    <property type="match status" value="1"/>
</dbReference>
<dbReference type="InterPro" id="IPR000994">
    <property type="entry name" value="Pept_M24"/>
</dbReference>
<gene>
    <name evidence="7" type="ORF">CDV25_09425</name>
</gene>
<dbReference type="FunFam" id="3.90.230.10:FF:000004">
    <property type="entry name" value="xaa-Pro aminopeptidase 1 isoform X1"/>
    <property type="match status" value="1"/>
</dbReference>